<organism evidence="7 8">
    <name type="scientific">Capronia coronata CBS 617.96</name>
    <dbReference type="NCBI Taxonomy" id="1182541"/>
    <lineage>
        <taxon>Eukaryota</taxon>
        <taxon>Fungi</taxon>
        <taxon>Dikarya</taxon>
        <taxon>Ascomycota</taxon>
        <taxon>Pezizomycotina</taxon>
        <taxon>Eurotiomycetes</taxon>
        <taxon>Chaetothyriomycetidae</taxon>
        <taxon>Chaetothyriales</taxon>
        <taxon>Herpotrichiellaceae</taxon>
        <taxon>Capronia</taxon>
    </lineage>
</organism>
<feature type="transmembrane region" description="Helical" evidence="6">
    <location>
        <begin position="396"/>
        <end position="413"/>
    </location>
</feature>
<dbReference type="OrthoDB" id="2018619at2759"/>
<evidence type="ECO:0000256" key="5">
    <source>
        <dbReference type="ARBA" id="ARBA00023136"/>
    </source>
</evidence>
<comment type="similarity">
    <text evidence="2">Belongs to the purine-cytosine permease (2.A.39) family.</text>
</comment>
<feature type="transmembrane region" description="Helical" evidence="6">
    <location>
        <begin position="464"/>
        <end position="489"/>
    </location>
</feature>
<dbReference type="eggNOG" id="KOG2466">
    <property type="taxonomic scope" value="Eukaryota"/>
</dbReference>
<feature type="transmembrane region" description="Helical" evidence="6">
    <location>
        <begin position="135"/>
        <end position="157"/>
    </location>
</feature>
<proteinExistence type="inferred from homology"/>
<sequence length="583" mass="65119">MNSIAALKERSHDKYKSALRAFESPQAFVKALETKETAYGHTEERTFFRNEDLDLTPPSQWTWAWYDFAAFWWSYGFSVGVWSVGSSMVALGLTWYEAIICVFISHTLGAIGIAYHSRTGARWHCGFPVECRVSWGMYASYFPVFVRLLVGCIWNAVNTLEGGYFTSIFLRCLFGHKWNNLTSSIPASADITVQELVGFILFVVITAPLLSIPVSKMRRVYTLKSVVLPPIAIGLFAFCIVQGNAVGSSSGKFASTKYMSGSKLAWAMLSAINSCMGKTSTQTVNQTDLARYARTPSSPFWSQLLALPIGNTLCATLGIFATSATQQAWGTTIWNPWDLCTEILDRHWTAGYRTFIAVVCLGFMLSMFASNIGVNVIPFGADVMAFCPRFLNIRRGMYLCYILGFIVFPWKILKTSNTFLRFLGGYSIFLAPLCGIFITDYYVVRKGNFWAKDLFDPRPGSAYWYHYGVSWRCVVAFTITVVVLVPGFAAQFGNDVGTGWVHLYDIGWVFGCTFSSVLYWALCQYNGFAKRERSMGWEEAYEAQGLFVDAPAEAVIVASREEDMIPGLEEKVAGETTTEAKIS</sequence>
<gene>
    <name evidence="7" type="ORF">A1O1_01287</name>
</gene>
<name>W9Z3K0_9EURO</name>
<dbReference type="PANTHER" id="PTHR30618">
    <property type="entry name" value="NCS1 FAMILY PURINE/PYRIMIDINE TRANSPORTER"/>
    <property type="match status" value="1"/>
</dbReference>
<evidence type="ECO:0000313" key="7">
    <source>
        <dbReference type="EMBL" id="EXJ96161.1"/>
    </source>
</evidence>
<keyword evidence="8" id="KW-1185">Reference proteome</keyword>
<protein>
    <recommendedName>
        <fullName evidence="9">NCS1 family nucleobase:cation symporter-1</fullName>
    </recommendedName>
</protein>
<comment type="caution">
    <text evidence="7">The sequence shown here is derived from an EMBL/GenBank/DDBJ whole genome shotgun (WGS) entry which is preliminary data.</text>
</comment>
<feature type="transmembrane region" description="Helical" evidence="6">
    <location>
        <begin position="419"/>
        <end position="443"/>
    </location>
</feature>
<dbReference type="InterPro" id="IPR045225">
    <property type="entry name" value="Uracil/uridine/allantoin_perm"/>
</dbReference>
<dbReference type="HOGENOM" id="CLU_021555_2_0_1"/>
<dbReference type="GeneID" id="19156189"/>
<evidence type="ECO:0000313" key="8">
    <source>
        <dbReference type="Proteomes" id="UP000019484"/>
    </source>
</evidence>
<dbReference type="Gene3D" id="1.10.4160.10">
    <property type="entry name" value="Hydantoin permease"/>
    <property type="match status" value="1"/>
</dbReference>
<feature type="transmembrane region" description="Helical" evidence="6">
    <location>
        <begin position="95"/>
        <end position="115"/>
    </location>
</feature>
<accession>W9Z3K0</accession>
<reference evidence="7 8" key="1">
    <citation type="submission" date="2013-03" db="EMBL/GenBank/DDBJ databases">
        <title>The Genome Sequence of Capronia coronata CBS 617.96.</title>
        <authorList>
            <consortium name="The Broad Institute Genomics Platform"/>
            <person name="Cuomo C."/>
            <person name="de Hoog S."/>
            <person name="Gorbushina A."/>
            <person name="Walker B."/>
            <person name="Young S.K."/>
            <person name="Zeng Q."/>
            <person name="Gargeya S."/>
            <person name="Fitzgerald M."/>
            <person name="Haas B."/>
            <person name="Abouelleil A."/>
            <person name="Allen A.W."/>
            <person name="Alvarado L."/>
            <person name="Arachchi H.M."/>
            <person name="Berlin A.M."/>
            <person name="Chapman S.B."/>
            <person name="Gainer-Dewar J."/>
            <person name="Goldberg J."/>
            <person name="Griggs A."/>
            <person name="Gujja S."/>
            <person name="Hansen M."/>
            <person name="Howarth C."/>
            <person name="Imamovic A."/>
            <person name="Ireland A."/>
            <person name="Larimer J."/>
            <person name="McCowan C."/>
            <person name="Murphy C."/>
            <person name="Pearson M."/>
            <person name="Poon T.W."/>
            <person name="Priest M."/>
            <person name="Roberts A."/>
            <person name="Saif S."/>
            <person name="Shea T."/>
            <person name="Sisk P."/>
            <person name="Sykes S."/>
            <person name="Wortman J."/>
            <person name="Nusbaum C."/>
            <person name="Birren B."/>
        </authorList>
    </citation>
    <scope>NUCLEOTIDE SEQUENCE [LARGE SCALE GENOMIC DNA]</scope>
    <source>
        <strain evidence="7 8">CBS 617.96</strain>
    </source>
</reference>
<evidence type="ECO:0000256" key="1">
    <source>
        <dbReference type="ARBA" id="ARBA00004141"/>
    </source>
</evidence>
<dbReference type="RefSeq" id="XP_007720390.1">
    <property type="nucleotide sequence ID" value="XM_007722200.1"/>
</dbReference>
<dbReference type="Proteomes" id="UP000019484">
    <property type="component" value="Unassembled WGS sequence"/>
</dbReference>
<feature type="transmembrane region" description="Helical" evidence="6">
    <location>
        <begin position="355"/>
        <end position="376"/>
    </location>
</feature>
<dbReference type="GO" id="GO:0005886">
    <property type="term" value="C:plasma membrane"/>
    <property type="evidence" value="ECO:0007669"/>
    <property type="project" value="TreeGrafter"/>
</dbReference>
<dbReference type="GO" id="GO:0015205">
    <property type="term" value="F:nucleobase transmembrane transporter activity"/>
    <property type="evidence" value="ECO:0007669"/>
    <property type="project" value="TreeGrafter"/>
</dbReference>
<evidence type="ECO:0008006" key="9">
    <source>
        <dbReference type="Google" id="ProtNLM"/>
    </source>
</evidence>
<evidence type="ECO:0000256" key="3">
    <source>
        <dbReference type="ARBA" id="ARBA00022692"/>
    </source>
</evidence>
<comment type="subcellular location">
    <subcellularLocation>
        <location evidence="1">Membrane</location>
        <topology evidence="1">Multi-pass membrane protein</topology>
    </subcellularLocation>
</comment>
<keyword evidence="4 6" id="KW-1133">Transmembrane helix</keyword>
<feature type="transmembrane region" description="Helical" evidence="6">
    <location>
        <begin position="63"/>
        <end position="83"/>
    </location>
</feature>
<keyword evidence="5 6" id="KW-0472">Membrane</keyword>
<evidence type="ECO:0000256" key="4">
    <source>
        <dbReference type="ARBA" id="ARBA00022989"/>
    </source>
</evidence>
<dbReference type="AlphaFoldDB" id="W9Z3K0"/>
<dbReference type="PANTHER" id="PTHR30618:SF0">
    <property type="entry name" value="PURINE-URACIL PERMEASE NCS1"/>
    <property type="match status" value="1"/>
</dbReference>
<feature type="transmembrane region" description="Helical" evidence="6">
    <location>
        <begin position="196"/>
        <end position="214"/>
    </location>
</feature>
<dbReference type="EMBL" id="AMWN01000001">
    <property type="protein sequence ID" value="EXJ96161.1"/>
    <property type="molecule type" value="Genomic_DNA"/>
</dbReference>
<feature type="transmembrane region" description="Helical" evidence="6">
    <location>
        <begin position="501"/>
        <end position="522"/>
    </location>
</feature>
<dbReference type="Pfam" id="PF02133">
    <property type="entry name" value="Transp_cyt_pur"/>
    <property type="match status" value="1"/>
</dbReference>
<evidence type="ECO:0000256" key="2">
    <source>
        <dbReference type="ARBA" id="ARBA00008974"/>
    </source>
</evidence>
<keyword evidence="3 6" id="KW-0812">Transmembrane</keyword>
<feature type="transmembrane region" description="Helical" evidence="6">
    <location>
        <begin position="226"/>
        <end position="245"/>
    </location>
</feature>
<dbReference type="InterPro" id="IPR001248">
    <property type="entry name" value="Pur-cyt_permease"/>
</dbReference>
<evidence type="ECO:0000256" key="6">
    <source>
        <dbReference type="SAM" id="Phobius"/>
    </source>
</evidence>